<dbReference type="SUPFAM" id="SSF51391">
    <property type="entry name" value="Thiamin phosphate synthase"/>
    <property type="match status" value="1"/>
</dbReference>
<feature type="binding site" evidence="9">
    <location>
        <position position="138"/>
    </location>
    <ligand>
        <name>4-amino-2-methyl-5-(diphosphooxymethyl)pyrimidine</name>
        <dbReference type="ChEBI" id="CHEBI:57841"/>
    </ligand>
</feature>
<comment type="cofactor">
    <cofactor evidence="9">
        <name>Mg(2+)</name>
        <dbReference type="ChEBI" id="CHEBI:18420"/>
    </cofactor>
    <text evidence="9">Binds 1 Mg(2+) ion per subunit.</text>
</comment>
<feature type="binding site" evidence="9">
    <location>
        <position position="166"/>
    </location>
    <ligand>
        <name>2-[(2R,5Z)-2-carboxy-4-methylthiazol-5(2H)-ylidene]ethyl phosphate</name>
        <dbReference type="ChEBI" id="CHEBI:62899"/>
    </ligand>
</feature>
<evidence type="ECO:0000256" key="1">
    <source>
        <dbReference type="ARBA" id="ARBA00005165"/>
    </source>
</evidence>
<evidence type="ECO:0000256" key="3">
    <source>
        <dbReference type="ARBA" id="ARBA00022723"/>
    </source>
</evidence>
<comment type="similarity">
    <text evidence="9 10">Belongs to the thiamine-phosphate synthase family.</text>
</comment>
<comment type="pathway">
    <text evidence="1 9 11">Cofactor biosynthesis; thiamine diphosphate biosynthesis; thiamine phosphate from 4-amino-2-methyl-5-diphosphomethylpyrimidine and 4-methyl-5-(2-phosphoethyl)-thiazole: step 1/1.</text>
</comment>
<feature type="binding site" evidence="9">
    <location>
        <begin position="37"/>
        <end position="41"/>
    </location>
    <ligand>
        <name>4-amino-2-methyl-5-(diphosphooxymethyl)pyrimidine</name>
        <dbReference type="ChEBI" id="CHEBI:57841"/>
    </ligand>
</feature>
<dbReference type="PANTHER" id="PTHR20857">
    <property type="entry name" value="THIAMINE-PHOSPHATE PYROPHOSPHORYLASE"/>
    <property type="match status" value="1"/>
</dbReference>
<evidence type="ECO:0000256" key="4">
    <source>
        <dbReference type="ARBA" id="ARBA00022842"/>
    </source>
</evidence>
<accession>A0ABQ1KBU5</accession>
<dbReference type="Pfam" id="PF02581">
    <property type="entry name" value="TMP-TENI"/>
    <property type="match status" value="1"/>
</dbReference>
<dbReference type="Gene3D" id="3.20.20.70">
    <property type="entry name" value="Aldolase class I"/>
    <property type="match status" value="1"/>
</dbReference>
<dbReference type="CDD" id="cd00564">
    <property type="entry name" value="TMP_TenI"/>
    <property type="match status" value="1"/>
</dbReference>
<feature type="binding site" evidence="9">
    <location>
        <begin position="186"/>
        <end position="187"/>
    </location>
    <ligand>
        <name>2-[(2R,5Z)-2-carboxy-4-methylthiazol-5(2H)-ylidene]ethyl phosphate</name>
        <dbReference type="ChEBI" id="CHEBI:62899"/>
    </ligand>
</feature>
<dbReference type="NCBIfam" id="TIGR00693">
    <property type="entry name" value="thiE"/>
    <property type="match status" value="1"/>
</dbReference>
<dbReference type="InterPro" id="IPR022998">
    <property type="entry name" value="ThiamineP_synth_TenI"/>
</dbReference>
<keyword evidence="2 9" id="KW-0808">Transferase</keyword>
<comment type="catalytic activity">
    <reaction evidence="6 9 10">
        <text>4-methyl-5-(2-phosphooxyethyl)-thiazole + 4-amino-2-methyl-5-(diphosphooxymethyl)pyrimidine + H(+) = thiamine phosphate + diphosphate</text>
        <dbReference type="Rhea" id="RHEA:22328"/>
        <dbReference type="ChEBI" id="CHEBI:15378"/>
        <dbReference type="ChEBI" id="CHEBI:33019"/>
        <dbReference type="ChEBI" id="CHEBI:37575"/>
        <dbReference type="ChEBI" id="CHEBI:57841"/>
        <dbReference type="ChEBI" id="CHEBI:58296"/>
        <dbReference type="EC" id="2.5.1.3"/>
    </reaction>
</comment>
<evidence type="ECO:0000256" key="6">
    <source>
        <dbReference type="ARBA" id="ARBA00047334"/>
    </source>
</evidence>
<dbReference type="EC" id="2.5.1.3" evidence="9"/>
<dbReference type="InterPro" id="IPR013785">
    <property type="entry name" value="Aldolase_TIM"/>
</dbReference>
<feature type="binding site" evidence="9">
    <location>
        <position position="108"/>
    </location>
    <ligand>
        <name>4-amino-2-methyl-5-(diphosphooxymethyl)pyrimidine</name>
        <dbReference type="ChEBI" id="CHEBI:57841"/>
    </ligand>
</feature>
<dbReference type="InterPro" id="IPR036206">
    <property type="entry name" value="ThiamineP_synth_sf"/>
</dbReference>
<dbReference type="HAMAP" id="MF_00097">
    <property type="entry name" value="TMP_synthase"/>
    <property type="match status" value="1"/>
</dbReference>
<dbReference type="RefSeq" id="WP_229417958.1">
    <property type="nucleotide sequence ID" value="NZ_BMKG01000003.1"/>
</dbReference>
<feature type="domain" description="Thiamine phosphate synthase/TenI" evidence="12">
    <location>
        <begin position="8"/>
        <end position="187"/>
    </location>
</feature>
<organism evidence="13 14">
    <name type="scientific">Pseudoduganella buxea</name>
    <dbReference type="NCBI Taxonomy" id="1949069"/>
    <lineage>
        <taxon>Bacteria</taxon>
        <taxon>Pseudomonadati</taxon>
        <taxon>Pseudomonadota</taxon>
        <taxon>Betaproteobacteria</taxon>
        <taxon>Burkholderiales</taxon>
        <taxon>Oxalobacteraceae</taxon>
        <taxon>Telluria group</taxon>
        <taxon>Pseudoduganella</taxon>
    </lineage>
</organism>
<feature type="binding site" evidence="9">
    <location>
        <position position="69"/>
    </location>
    <ligand>
        <name>4-amino-2-methyl-5-(diphosphooxymethyl)pyrimidine</name>
        <dbReference type="ChEBI" id="CHEBI:57841"/>
    </ligand>
</feature>
<comment type="caution">
    <text evidence="13">The sequence shown here is derived from an EMBL/GenBank/DDBJ whole genome shotgun (WGS) entry which is preliminary data.</text>
</comment>
<protein>
    <recommendedName>
        <fullName evidence="9">Thiamine-phosphate synthase</fullName>
        <shortName evidence="9">TP synthase</shortName>
        <shortName evidence="9">TPS</shortName>
        <ecNumber evidence="9">2.5.1.3</ecNumber>
    </recommendedName>
    <alternativeName>
        <fullName evidence="9">Thiamine-phosphate pyrophosphorylase</fullName>
        <shortName evidence="9">TMP pyrophosphorylase</shortName>
        <shortName evidence="9">TMP-PPase</shortName>
    </alternativeName>
</protein>
<evidence type="ECO:0000313" key="13">
    <source>
        <dbReference type="EMBL" id="GGB90753.1"/>
    </source>
</evidence>
<evidence type="ECO:0000256" key="7">
    <source>
        <dbReference type="ARBA" id="ARBA00047851"/>
    </source>
</evidence>
<evidence type="ECO:0000313" key="14">
    <source>
        <dbReference type="Proteomes" id="UP000622638"/>
    </source>
</evidence>
<feature type="binding site" evidence="9">
    <location>
        <position position="70"/>
    </location>
    <ligand>
        <name>Mg(2+)</name>
        <dbReference type="ChEBI" id="CHEBI:18420"/>
    </ligand>
</feature>
<keyword evidence="4 9" id="KW-0460">Magnesium</keyword>
<evidence type="ECO:0000256" key="10">
    <source>
        <dbReference type="RuleBase" id="RU003826"/>
    </source>
</evidence>
<evidence type="ECO:0000256" key="5">
    <source>
        <dbReference type="ARBA" id="ARBA00022977"/>
    </source>
</evidence>
<reference evidence="14" key="1">
    <citation type="journal article" date="2019" name="Int. J. Syst. Evol. Microbiol.">
        <title>The Global Catalogue of Microorganisms (GCM) 10K type strain sequencing project: providing services to taxonomists for standard genome sequencing and annotation.</title>
        <authorList>
            <consortium name="The Broad Institute Genomics Platform"/>
            <consortium name="The Broad Institute Genome Sequencing Center for Infectious Disease"/>
            <person name="Wu L."/>
            <person name="Ma J."/>
        </authorList>
    </citation>
    <scope>NUCLEOTIDE SEQUENCE [LARGE SCALE GENOMIC DNA]</scope>
    <source>
        <strain evidence="14">CGMCC 1.15931</strain>
    </source>
</reference>
<evidence type="ECO:0000256" key="2">
    <source>
        <dbReference type="ARBA" id="ARBA00022679"/>
    </source>
</evidence>
<dbReference type="InterPro" id="IPR034291">
    <property type="entry name" value="TMP_synthase"/>
</dbReference>
<sequence>MQATLRGLYVVTPDWNDTDRLLAATGEALAAGAALLQYRHKEATPELRREQAGALLALCRRHGVPFIVNDHLALCQELDADGVHVGGTDASVLAARTALGPGKIVGASCYGELLRAIDAQMAGASYVAFGGFYPSRVKKYAVTTQPSILEGARAAGVTVPAVVIGGMTPANAAVLVSAGADMVAAISIVYGTGEAGSVAPAVQAFTELFAQGALSGR</sequence>
<comment type="function">
    <text evidence="9">Condenses 4-methyl-5-(beta-hydroxyethyl)thiazole monophosphate (THZ-P) and 2-methyl-4-amino-5-hydroxymethyl pyrimidine pyrophosphate (HMP-PP) to form thiamine monophosphate (TMP).</text>
</comment>
<feature type="binding site" evidence="9">
    <location>
        <position position="89"/>
    </location>
    <ligand>
        <name>Mg(2+)</name>
        <dbReference type="ChEBI" id="CHEBI:18420"/>
    </ligand>
</feature>
<comment type="caution">
    <text evidence="9">Lacks conserved residue(s) required for the propagation of feature annotation.</text>
</comment>
<evidence type="ECO:0000256" key="9">
    <source>
        <dbReference type="HAMAP-Rule" id="MF_00097"/>
    </source>
</evidence>
<dbReference type="Proteomes" id="UP000622638">
    <property type="component" value="Unassembled WGS sequence"/>
</dbReference>
<evidence type="ECO:0000256" key="11">
    <source>
        <dbReference type="RuleBase" id="RU004253"/>
    </source>
</evidence>
<keyword evidence="14" id="KW-1185">Reference proteome</keyword>
<name>A0ABQ1KBU5_9BURK</name>
<evidence type="ECO:0000256" key="8">
    <source>
        <dbReference type="ARBA" id="ARBA00047883"/>
    </source>
</evidence>
<comment type="catalytic activity">
    <reaction evidence="7 9 10">
        <text>2-(2-carboxy-4-methylthiazol-5-yl)ethyl phosphate + 4-amino-2-methyl-5-(diphosphooxymethyl)pyrimidine + 2 H(+) = thiamine phosphate + CO2 + diphosphate</text>
        <dbReference type="Rhea" id="RHEA:47848"/>
        <dbReference type="ChEBI" id="CHEBI:15378"/>
        <dbReference type="ChEBI" id="CHEBI:16526"/>
        <dbReference type="ChEBI" id="CHEBI:33019"/>
        <dbReference type="ChEBI" id="CHEBI:37575"/>
        <dbReference type="ChEBI" id="CHEBI:57841"/>
        <dbReference type="ChEBI" id="CHEBI:62890"/>
        <dbReference type="EC" id="2.5.1.3"/>
    </reaction>
</comment>
<comment type="catalytic activity">
    <reaction evidence="8 9 10">
        <text>2-[(2R,5Z)-2-carboxy-4-methylthiazol-5(2H)-ylidene]ethyl phosphate + 4-amino-2-methyl-5-(diphosphooxymethyl)pyrimidine + 2 H(+) = thiamine phosphate + CO2 + diphosphate</text>
        <dbReference type="Rhea" id="RHEA:47844"/>
        <dbReference type="ChEBI" id="CHEBI:15378"/>
        <dbReference type="ChEBI" id="CHEBI:16526"/>
        <dbReference type="ChEBI" id="CHEBI:33019"/>
        <dbReference type="ChEBI" id="CHEBI:37575"/>
        <dbReference type="ChEBI" id="CHEBI:57841"/>
        <dbReference type="ChEBI" id="CHEBI:62899"/>
        <dbReference type="EC" id="2.5.1.3"/>
    </reaction>
</comment>
<gene>
    <name evidence="9 13" type="primary">thiE</name>
    <name evidence="13" type="ORF">GCM10011572_11000</name>
</gene>
<keyword evidence="3 9" id="KW-0479">Metal-binding</keyword>
<keyword evidence="5 9" id="KW-0784">Thiamine biosynthesis</keyword>
<dbReference type="PANTHER" id="PTHR20857:SF15">
    <property type="entry name" value="THIAMINE-PHOSPHATE SYNTHASE"/>
    <property type="match status" value="1"/>
</dbReference>
<evidence type="ECO:0000259" key="12">
    <source>
        <dbReference type="Pfam" id="PF02581"/>
    </source>
</evidence>
<proteinExistence type="inferred from homology"/>
<dbReference type="EMBL" id="BMKG01000003">
    <property type="protein sequence ID" value="GGB90753.1"/>
    <property type="molecule type" value="Genomic_DNA"/>
</dbReference>